<sequence length="184" mass="21425">MSSFNLVKELLPAKKAWKRFTQIFQSKLHNVKISKPVKKLTHRLKSIRSIRGLIPRKVRARALCKSHYDHHHHYYYYNHHQLQKSFAAIYVEDLFEGPKQTNQPKGTSKAKEMGSTSSAKIIDHEKTLRREKKANETSTSGGVGDAWKGIDERAEEFISKFREDMNLQREQSIINFQEMLARSA</sequence>
<feature type="region of interest" description="Disordered" evidence="1">
    <location>
        <begin position="124"/>
        <end position="147"/>
    </location>
</feature>
<dbReference type="AlphaFoldDB" id="A0A7J7HD41"/>
<dbReference type="Proteomes" id="UP000593564">
    <property type="component" value="Unassembled WGS sequence"/>
</dbReference>
<evidence type="ECO:0000313" key="2">
    <source>
        <dbReference type="EMBL" id="KAF5950659.1"/>
    </source>
</evidence>
<evidence type="ECO:0000313" key="3">
    <source>
        <dbReference type="Proteomes" id="UP000593564"/>
    </source>
</evidence>
<organism evidence="2 3">
    <name type="scientific">Camellia sinensis</name>
    <name type="common">Tea plant</name>
    <name type="synonym">Thea sinensis</name>
    <dbReference type="NCBI Taxonomy" id="4442"/>
    <lineage>
        <taxon>Eukaryota</taxon>
        <taxon>Viridiplantae</taxon>
        <taxon>Streptophyta</taxon>
        <taxon>Embryophyta</taxon>
        <taxon>Tracheophyta</taxon>
        <taxon>Spermatophyta</taxon>
        <taxon>Magnoliopsida</taxon>
        <taxon>eudicotyledons</taxon>
        <taxon>Gunneridae</taxon>
        <taxon>Pentapetalae</taxon>
        <taxon>asterids</taxon>
        <taxon>Ericales</taxon>
        <taxon>Theaceae</taxon>
        <taxon>Camellia</taxon>
    </lineage>
</organism>
<dbReference type="EMBL" id="JACBKZ010000005">
    <property type="protein sequence ID" value="KAF5950659.1"/>
    <property type="molecule type" value="Genomic_DNA"/>
</dbReference>
<keyword evidence="3" id="KW-1185">Reference proteome</keyword>
<dbReference type="InterPro" id="IPR008480">
    <property type="entry name" value="DUF761_pln"/>
</dbReference>
<dbReference type="Pfam" id="PF05553">
    <property type="entry name" value="DUF761"/>
    <property type="match status" value="1"/>
</dbReference>
<accession>A0A7J7HD41</accession>
<reference evidence="3" key="1">
    <citation type="journal article" date="2020" name="Nat. Commun.">
        <title>Genome assembly of wild tea tree DASZ reveals pedigree and selection history of tea varieties.</title>
        <authorList>
            <person name="Zhang W."/>
            <person name="Zhang Y."/>
            <person name="Qiu H."/>
            <person name="Guo Y."/>
            <person name="Wan H."/>
            <person name="Zhang X."/>
            <person name="Scossa F."/>
            <person name="Alseekh S."/>
            <person name="Zhang Q."/>
            <person name="Wang P."/>
            <person name="Xu L."/>
            <person name="Schmidt M.H."/>
            <person name="Jia X."/>
            <person name="Li D."/>
            <person name="Zhu A."/>
            <person name="Guo F."/>
            <person name="Chen W."/>
            <person name="Ni D."/>
            <person name="Usadel B."/>
            <person name="Fernie A.R."/>
            <person name="Wen W."/>
        </authorList>
    </citation>
    <scope>NUCLEOTIDE SEQUENCE [LARGE SCALE GENOMIC DNA]</scope>
    <source>
        <strain evidence="3">cv. G240</strain>
    </source>
</reference>
<evidence type="ECO:0008006" key="4">
    <source>
        <dbReference type="Google" id="ProtNLM"/>
    </source>
</evidence>
<dbReference type="PANTHER" id="PTHR33098">
    <property type="entry name" value="COTTON FIBER (DUF761)"/>
    <property type="match status" value="1"/>
</dbReference>
<protein>
    <recommendedName>
        <fullName evidence="4">Cotton fiber protein</fullName>
    </recommendedName>
</protein>
<evidence type="ECO:0000256" key="1">
    <source>
        <dbReference type="SAM" id="MobiDB-lite"/>
    </source>
</evidence>
<name>A0A7J7HD41_CAMSI</name>
<gene>
    <name evidence="2" type="ORF">HYC85_012652</name>
</gene>
<reference evidence="2 3" key="2">
    <citation type="submission" date="2020-07" db="EMBL/GenBank/DDBJ databases">
        <title>Genome assembly of wild tea tree DASZ reveals pedigree and selection history of tea varieties.</title>
        <authorList>
            <person name="Zhang W."/>
        </authorList>
    </citation>
    <scope>NUCLEOTIDE SEQUENCE [LARGE SCALE GENOMIC DNA]</scope>
    <source>
        <strain evidence="3">cv. G240</strain>
        <tissue evidence="2">Leaf</tissue>
    </source>
</reference>
<proteinExistence type="predicted"/>
<dbReference type="PANTHER" id="PTHR33098:SF3">
    <property type="entry name" value="COTTON FIBER PROTEIN"/>
    <property type="match status" value="1"/>
</dbReference>
<comment type="caution">
    <text evidence="2">The sequence shown here is derived from an EMBL/GenBank/DDBJ whole genome shotgun (WGS) entry which is preliminary data.</text>
</comment>